<name>A0ABP8A9V0_9ACTN</name>
<dbReference type="Pfam" id="PF00041">
    <property type="entry name" value="fn3"/>
    <property type="match status" value="1"/>
</dbReference>
<dbReference type="PROSITE" id="PS50853">
    <property type="entry name" value="FN3"/>
    <property type="match status" value="1"/>
</dbReference>
<dbReference type="EMBL" id="BAABAQ010000001">
    <property type="protein sequence ID" value="GAA4180222.1"/>
    <property type="molecule type" value="Genomic_DNA"/>
</dbReference>
<organism evidence="10 11">
    <name type="scientific">Streptosporangium oxazolinicum</name>
    <dbReference type="NCBI Taxonomy" id="909287"/>
    <lineage>
        <taxon>Bacteria</taxon>
        <taxon>Bacillati</taxon>
        <taxon>Actinomycetota</taxon>
        <taxon>Actinomycetes</taxon>
        <taxon>Streptosporangiales</taxon>
        <taxon>Streptosporangiaceae</taxon>
        <taxon>Streptosporangium</taxon>
    </lineage>
</organism>
<evidence type="ECO:0000256" key="1">
    <source>
        <dbReference type="ARBA" id="ARBA00000966"/>
    </source>
</evidence>
<comment type="similarity">
    <text evidence="6">Belongs to the glycosyl hydrolase 5 (cellulase A) family.</text>
</comment>
<dbReference type="RefSeq" id="WP_344914062.1">
    <property type="nucleotide sequence ID" value="NZ_BAABAQ010000001.1"/>
</dbReference>
<evidence type="ECO:0000256" key="5">
    <source>
        <dbReference type="ARBA" id="ARBA00023326"/>
    </source>
</evidence>
<dbReference type="Pfam" id="PF00150">
    <property type="entry name" value="Cellulase"/>
    <property type="match status" value="1"/>
</dbReference>
<keyword evidence="11" id="KW-1185">Reference proteome</keyword>
<keyword evidence="3 6" id="KW-0119">Carbohydrate metabolism</keyword>
<dbReference type="InterPro" id="IPR001919">
    <property type="entry name" value="CBD2"/>
</dbReference>
<feature type="signal peptide" evidence="7">
    <location>
        <begin position="1"/>
        <end position="29"/>
    </location>
</feature>
<reference evidence="11" key="1">
    <citation type="journal article" date="2019" name="Int. J. Syst. Evol. Microbiol.">
        <title>The Global Catalogue of Microorganisms (GCM) 10K type strain sequencing project: providing services to taxonomists for standard genome sequencing and annotation.</title>
        <authorList>
            <consortium name="The Broad Institute Genomics Platform"/>
            <consortium name="The Broad Institute Genome Sequencing Center for Infectious Disease"/>
            <person name="Wu L."/>
            <person name="Ma J."/>
        </authorList>
    </citation>
    <scope>NUCLEOTIDE SEQUENCE [LARGE SCALE GENOMIC DNA]</scope>
    <source>
        <strain evidence="11">JCM 17388</strain>
    </source>
</reference>
<dbReference type="PROSITE" id="PS51173">
    <property type="entry name" value="CBM2"/>
    <property type="match status" value="1"/>
</dbReference>
<dbReference type="SUPFAM" id="SSF51445">
    <property type="entry name" value="(Trans)glycosidases"/>
    <property type="match status" value="1"/>
</dbReference>
<feature type="domain" description="Fibronectin type-III" evidence="8">
    <location>
        <begin position="341"/>
        <end position="429"/>
    </location>
</feature>
<dbReference type="InterPro" id="IPR017853">
    <property type="entry name" value="GH"/>
</dbReference>
<evidence type="ECO:0000256" key="2">
    <source>
        <dbReference type="ARBA" id="ARBA00022801"/>
    </source>
</evidence>
<evidence type="ECO:0000259" key="8">
    <source>
        <dbReference type="PROSITE" id="PS50853"/>
    </source>
</evidence>
<dbReference type="PANTHER" id="PTHR42754:SF1">
    <property type="entry name" value="LIPOPROTEIN"/>
    <property type="match status" value="1"/>
</dbReference>
<dbReference type="Proteomes" id="UP001501251">
    <property type="component" value="Unassembled WGS sequence"/>
</dbReference>
<sequence length="524" mass="54916">MRTRLALLAALLLPFLALPFLVSVPPAHAAVGLHVSGTRILEANGNAFVMRGTSHPHAWYPTQTGSFANIKSLGANTVRVVLSGGRWTANGVSDVANIVSLCKQNRLICVLENHDTTGYGEQSGAYTLDQAVDYWIGVKSAIVGQEDYVVLNIGNEPFGNTATTPGWTQATSAAITRLRSNGFQHLIMVDAPNWGQDWGFTMRDNAATVFAADPQRNTVFSVHMYGVFDTAAEVTSYLQAFQTSGLPLVVGEFGFDHSDGNPDEDTIMAQAQARGVGYLGWSWSGNGGGVEYLDQVTNFDVTALTSWGQRLFNGANGIARTSVEATVYGGTGTPDTQAPTRPGTPVASDVTATGARLSWTASTDNRAVTGYDVLRGTTRLGSSATTSITLTGLTAQTAYTVTVVARDAAGNTSAASSATTFTTTSTPPSGCTSTYRTTNSWQGGFQGEVTVRCASAVTTWRTVLTYPSGVNISQSWSSTLSSAPPVFTFTNAAWNGAVPAGGSTTFGFIGTWSGTGTPPVPAIS</sequence>
<keyword evidence="6" id="KW-0136">Cellulose degradation</keyword>
<keyword evidence="2 6" id="KW-0378">Hydrolase</keyword>
<dbReference type="InterPro" id="IPR001547">
    <property type="entry name" value="Glyco_hydro_5"/>
</dbReference>
<dbReference type="SMART" id="SM00060">
    <property type="entry name" value="FN3"/>
    <property type="match status" value="1"/>
</dbReference>
<dbReference type="SUPFAM" id="SSF49384">
    <property type="entry name" value="Carbohydrate-binding domain"/>
    <property type="match status" value="1"/>
</dbReference>
<proteinExistence type="inferred from homology"/>
<dbReference type="CDD" id="cd00063">
    <property type="entry name" value="FN3"/>
    <property type="match status" value="1"/>
</dbReference>
<evidence type="ECO:0000313" key="11">
    <source>
        <dbReference type="Proteomes" id="UP001501251"/>
    </source>
</evidence>
<dbReference type="InterPro" id="IPR003961">
    <property type="entry name" value="FN3_dom"/>
</dbReference>
<keyword evidence="5 6" id="KW-0624">Polysaccharide degradation</keyword>
<keyword evidence="7" id="KW-0732">Signal</keyword>
<evidence type="ECO:0000259" key="9">
    <source>
        <dbReference type="PROSITE" id="PS51173"/>
    </source>
</evidence>
<feature type="chain" id="PRO_5045319962" description="Endoglucanase" evidence="7">
    <location>
        <begin position="30"/>
        <end position="524"/>
    </location>
</feature>
<dbReference type="SUPFAM" id="SSF49265">
    <property type="entry name" value="Fibronectin type III"/>
    <property type="match status" value="1"/>
</dbReference>
<dbReference type="EC" id="3.2.1.4" evidence="6"/>
<evidence type="ECO:0000256" key="6">
    <source>
        <dbReference type="RuleBase" id="RU361153"/>
    </source>
</evidence>
<evidence type="ECO:0000313" key="10">
    <source>
        <dbReference type="EMBL" id="GAA4180222.1"/>
    </source>
</evidence>
<dbReference type="Pfam" id="PF00553">
    <property type="entry name" value="CBM_2"/>
    <property type="match status" value="1"/>
</dbReference>
<dbReference type="InterPro" id="IPR036116">
    <property type="entry name" value="FN3_sf"/>
</dbReference>
<comment type="caution">
    <text evidence="10">The sequence shown here is derived from an EMBL/GenBank/DDBJ whole genome shotgun (WGS) entry which is preliminary data.</text>
</comment>
<feature type="domain" description="CBM2" evidence="9">
    <location>
        <begin position="424"/>
        <end position="524"/>
    </location>
</feature>
<evidence type="ECO:0000256" key="3">
    <source>
        <dbReference type="ARBA" id="ARBA00023277"/>
    </source>
</evidence>
<dbReference type="Gene3D" id="3.20.20.80">
    <property type="entry name" value="Glycosidases"/>
    <property type="match status" value="1"/>
</dbReference>
<comment type="catalytic activity">
    <reaction evidence="1 6">
        <text>Endohydrolysis of (1-&gt;4)-beta-D-glucosidic linkages in cellulose, lichenin and cereal beta-D-glucans.</text>
        <dbReference type="EC" id="3.2.1.4"/>
    </reaction>
</comment>
<evidence type="ECO:0000256" key="4">
    <source>
        <dbReference type="ARBA" id="ARBA00023295"/>
    </source>
</evidence>
<dbReference type="Gene3D" id="2.60.40.290">
    <property type="match status" value="1"/>
</dbReference>
<gene>
    <name evidence="10" type="ORF">GCM10022252_02740</name>
</gene>
<dbReference type="Gene3D" id="2.60.40.10">
    <property type="entry name" value="Immunoglobulins"/>
    <property type="match status" value="1"/>
</dbReference>
<dbReference type="InterPro" id="IPR008965">
    <property type="entry name" value="CBM2/CBM3_carb-bd_dom_sf"/>
</dbReference>
<dbReference type="PANTHER" id="PTHR42754">
    <property type="entry name" value="ENDOGLUCANASE"/>
    <property type="match status" value="1"/>
</dbReference>
<dbReference type="SMART" id="SM00637">
    <property type="entry name" value="CBD_II"/>
    <property type="match status" value="1"/>
</dbReference>
<dbReference type="InterPro" id="IPR013783">
    <property type="entry name" value="Ig-like_fold"/>
</dbReference>
<accession>A0ABP8A9V0</accession>
<keyword evidence="4 6" id="KW-0326">Glycosidase</keyword>
<protein>
    <recommendedName>
        <fullName evidence="6">Endoglucanase</fullName>
        <ecNumber evidence="6">3.2.1.4</ecNumber>
    </recommendedName>
</protein>
<evidence type="ECO:0000256" key="7">
    <source>
        <dbReference type="SAM" id="SignalP"/>
    </source>
</evidence>
<dbReference type="InterPro" id="IPR012291">
    <property type="entry name" value="CBM2_carb-bd_dom_sf"/>
</dbReference>